<dbReference type="EMBL" id="MFQS01000036">
    <property type="protein sequence ID" value="OGH82627.1"/>
    <property type="molecule type" value="Genomic_DNA"/>
</dbReference>
<gene>
    <name evidence="1" type="ORF">A2373_02165</name>
</gene>
<evidence type="ECO:0000313" key="2">
    <source>
        <dbReference type="Proteomes" id="UP000176300"/>
    </source>
</evidence>
<dbReference type="AlphaFoldDB" id="A0A1F6NFC3"/>
<dbReference type="Proteomes" id="UP000176300">
    <property type="component" value="Unassembled WGS sequence"/>
</dbReference>
<evidence type="ECO:0000313" key="1">
    <source>
        <dbReference type="EMBL" id="OGH82627.1"/>
    </source>
</evidence>
<organism evidence="1 2">
    <name type="scientific">Candidatus Magasanikbacteria bacterium RIFOXYB1_FULL_40_15</name>
    <dbReference type="NCBI Taxonomy" id="1798697"/>
    <lineage>
        <taxon>Bacteria</taxon>
        <taxon>Candidatus Magasanikiibacteriota</taxon>
    </lineage>
</organism>
<sequence length="104" mass="12121">MLDRRHEEKMAEILREMGIGDESSQMAKVLIHIVDEHPHQRKFHPKEEDDGNDSVRWVGLMVRSLESGMEGEVGMGLFRKRCLRTATLLIRAIMAVDRKLYNFQ</sequence>
<protein>
    <submittedName>
        <fullName evidence="1">Uncharacterized protein</fullName>
    </submittedName>
</protein>
<reference evidence="1 2" key="1">
    <citation type="journal article" date="2016" name="Nat. Commun.">
        <title>Thousands of microbial genomes shed light on interconnected biogeochemical processes in an aquifer system.</title>
        <authorList>
            <person name="Anantharaman K."/>
            <person name="Brown C.T."/>
            <person name="Hug L.A."/>
            <person name="Sharon I."/>
            <person name="Castelle C.J."/>
            <person name="Probst A.J."/>
            <person name="Thomas B.C."/>
            <person name="Singh A."/>
            <person name="Wilkins M.J."/>
            <person name="Karaoz U."/>
            <person name="Brodie E.L."/>
            <person name="Williams K.H."/>
            <person name="Hubbard S.S."/>
            <person name="Banfield J.F."/>
        </authorList>
    </citation>
    <scope>NUCLEOTIDE SEQUENCE [LARGE SCALE GENOMIC DNA]</scope>
</reference>
<proteinExistence type="predicted"/>
<comment type="caution">
    <text evidence="1">The sequence shown here is derived from an EMBL/GenBank/DDBJ whole genome shotgun (WGS) entry which is preliminary data.</text>
</comment>
<dbReference type="STRING" id="1798697.A2373_02165"/>
<accession>A0A1F6NFC3</accession>
<name>A0A1F6NFC3_9BACT</name>